<keyword evidence="2" id="KW-1185">Reference proteome</keyword>
<protein>
    <submittedName>
        <fullName evidence="1">Uncharacterized protein</fullName>
    </submittedName>
</protein>
<dbReference type="EMBL" id="CP011452">
    <property type="protein sequence ID" value="AKH42603.1"/>
    <property type="molecule type" value="Genomic_DNA"/>
</dbReference>
<evidence type="ECO:0000313" key="2">
    <source>
        <dbReference type="Proteomes" id="UP000034392"/>
    </source>
</evidence>
<dbReference type="PATRIC" id="fig|1267766.3.peg.1573"/>
<gene>
    <name evidence="1" type="ORF">WYH_01564</name>
</gene>
<name>A0A0F7KPY9_9SPHN</name>
<accession>A0A0F7KPY9</accession>
<dbReference type="AlphaFoldDB" id="A0A0F7KPY9"/>
<sequence>MKTTLAALVLAATSITGAAAPLCGTAYANACCKICKKGKACGDTCIARDRNCTKGKGCACDA</sequence>
<organism evidence="1 2">
    <name type="scientific">Croceibacterium atlanticum</name>
    <dbReference type="NCBI Taxonomy" id="1267766"/>
    <lineage>
        <taxon>Bacteria</taxon>
        <taxon>Pseudomonadati</taxon>
        <taxon>Pseudomonadota</taxon>
        <taxon>Alphaproteobacteria</taxon>
        <taxon>Sphingomonadales</taxon>
        <taxon>Erythrobacteraceae</taxon>
        <taxon>Croceibacterium</taxon>
    </lineage>
</organism>
<evidence type="ECO:0000313" key="1">
    <source>
        <dbReference type="EMBL" id="AKH42603.1"/>
    </source>
</evidence>
<dbReference type="STRING" id="1267766.WYH_01564"/>
<proteinExistence type="predicted"/>
<reference evidence="1" key="1">
    <citation type="submission" date="2015-05" db="EMBL/GenBank/DDBJ databases">
        <title>The complete genome of Altererythrobacter atlanticus strain 26DY36.</title>
        <authorList>
            <person name="Wu Y.-H."/>
            <person name="Cheng H."/>
            <person name="Wu X.-W."/>
        </authorList>
    </citation>
    <scope>NUCLEOTIDE SEQUENCE [LARGE SCALE GENOMIC DNA]</scope>
    <source>
        <strain evidence="1">26DY36</strain>
    </source>
</reference>
<dbReference type="RefSeq" id="WP_046903378.1">
    <property type="nucleotide sequence ID" value="NZ_CP011452.2"/>
</dbReference>
<dbReference type="KEGG" id="aay:WYH_01564"/>
<dbReference type="Proteomes" id="UP000034392">
    <property type="component" value="Chromosome"/>
</dbReference>